<dbReference type="RefSeq" id="WP_098108369.1">
    <property type="nucleotide sequence ID" value="NZ_BMLK01000016.1"/>
</dbReference>
<proteinExistence type="inferred from homology"/>
<dbReference type="InterPro" id="IPR003115">
    <property type="entry name" value="ParB_N"/>
</dbReference>
<dbReference type="NCBIfam" id="TIGR00180">
    <property type="entry name" value="parB_part"/>
    <property type="match status" value="1"/>
</dbReference>
<comment type="similarity">
    <text evidence="1">Belongs to the ParB family.</text>
</comment>
<feature type="region of interest" description="Disordered" evidence="2">
    <location>
        <begin position="1"/>
        <end position="35"/>
    </location>
</feature>
<dbReference type="Proteomes" id="UP000605099">
    <property type="component" value="Unassembled WGS sequence"/>
</dbReference>
<accession>A0ABQ2JTI8</accession>
<dbReference type="SMART" id="SM00470">
    <property type="entry name" value="ParB"/>
    <property type="match status" value="1"/>
</dbReference>
<dbReference type="InterPro" id="IPR040873">
    <property type="entry name" value="SoPB_HTH"/>
</dbReference>
<feature type="domain" description="ParB-like N-terminal" evidence="3">
    <location>
        <begin position="59"/>
        <end position="159"/>
    </location>
</feature>
<organism evidence="4 5">
    <name type="scientific">Novosphingobium indicum</name>
    <dbReference type="NCBI Taxonomy" id="462949"/>
    <lineage>
        <taxon>Bacteria</taxon>
        <taxon>Pseudomonadati</taxon>
        <taxon>Pseudomonadota</taxon>
        <taxon>Alphaproteobacteria</taxon>
        <taxon>Sphingomonadales</taxon>
        <taxon>Sphingomonadaceae</taxon>
        <taxon>Novosphingobium</taxon>
    </lineage>
</organism>
<reference evidence="5" key="1">
    <citation type="journal article" date="2019" name="Int. J. Syst. Evol. Microbiol.">
        <title>The Global Catalogue of Microorganisms (GCM) 10K type strain sequencing project: providing services to taxonomists for standard genome sequencing and annotation.</title>
        <authorList>
            <consortium name="The Broad Institute Genomics Platform"/>
            <consortium name="The Broad Institute Genome Sequencing Center for Infectious Disease"/>
            <person name="Wu L."/>
            <person name="Ma J."/>
        </authorList>
    </citation>
    <scope>NUCLEOTIDE SEQUENCE [LARGE SCALE GENOMIC DNA]</scope>
    <source>
        <strain evidence="5">CGMCC 1.6784</strain>
    </source>
</reference>
<comment type="caution">
    <text evidence="4">The sequence shown here is derived from an EMBL/GenBank/DDBJ whole genome shotgun (WGS) entry which is preliminary data.</text>
</comment>
<dbReference type="SUPFAM" id="SSF110849">
    <property type="entry name" value="ParB/Sulfiredoxin"/>
    <property type="match status" value="1"/>
</dbReference>
<dbReference type="Gene3D" id="1.10.10.2830">
    <property type="match status" value="1"/>
</dbReference>
<evidence type="ECO:0000313" key="4">
    <source>
        <dbReference type="EMBL" id="GGN55491.1"/>
    </source>
</evidence>
<evidence type="ECO:0000313" key="5">
    <source>
        <dbReference type="Proteomes" id="UP000605099"/>
    </source>
</evidence>
<evidence type="ECO:0000256" key="1">
    <source>
        <dbReference type="ARBA" id="ARBA00006295"/>
    </source>
</evidence>
<sequence length="342" mass="38118">MSRPRRRSIIGEALASTPEAATDQSEPAAPTAPEQRTTFTAKRLDAFSEASRMVKRPTIKLKPAECSIWPGNARDYQELSEDRLRTLIESIQAENGNKIPVVVRRTPKAPLPYELIIGTRRHWAVSWLNANHYPDIDLVGIIDDLDDEAAFRLADIENREREDISDLERGRNYKFAVDTYYGGVQTRMAERIKVSKSMLARYISLTEIPSIIVSAFNSPMDLQVRHADKILPALRDPTKRHKMEEAAKAIAAEQSFRQSGDEEPIAGSAVVDRLIKATANRPRGNTKTVIQSGDVAIGQVDRDRSTGLTITLKPSTLSADEILDAIKPLIEQSKIFQLPPPS</sequence>
<dbReference type="PANTHER" id="PTHR33375">
    <property type="entry name" value="CHROMOSOME-PARTITIONING PROTEIN PARB-RELATED"/>
    <property type="match status" value="1"/>
</dbReference>
<dbReference type="EMBL" id="BMLK01000016">
    <property type="protein sequence ID" value="GGN55491.1"/>
    <property type="molecule type" value="Genomic_DNA"/>
</dbReference>
<name>A0ABQ2JTI8_9SPHN</name>
<protein>
    <recommendedName>
        <fullName evidence="3">ParB-like N-terminal domain-containing protein</fullName>
    </recommendedName>
</protein>
<evidence type="ECO:0000256" key="2">
    <source>
        <dbReference type="SAM" id="MobiDB-lite"/>
    </source>
</evidence>
<dbReference type="SUPFAM" id="SSF109709">
    <property type="entry name" value="KorB DNA-binding domain-like"/>
    <property type="match status" value="1"/>
</dbReference>
<dbReference type="Gene3D" id="3.90.1530.10">
    <property type="entry name" value="Conserved hypothetical protein from pyrococcus furiosus pfu- 392566-001, ParB domain"/>
    <property type="match status" value="1"/>
</dbReference>
<gene>
    <name evidence="4" type="ORF">GCM10011349_32170</name>
</gene>
<dbReference type="Pfam" id="PF18090">
    <property type="entry name" value="SoPB_HTH"/>
    <property type="match status" value="1"/>
</dbReference>
<dbReference type="InterPro" id="IPR036086">
    <property type="entry name" value="ParB/Sulfiredoxin_sf"/>
</dbReference>
<dbReference type="InterPro" id="IPR050336">
    <property type="entry name" value="Chromosome_partition/occlusion"/>
</dbReference>
<keyword evidence="5" id="KW-1185">Reference proteome</keyword>
<evidence type="ECO:0000259" key="3">
    <source>
        <dbReference type="SMART" id="SM00470"/>
    </source>
</evidence>
<dbReference type="PANTHER" id="PTHR33375:SF1">
    <property type="entry name" value="CHROMOSOME-PARTITIONING PROTEIN PARB-RELATED"/>
    <property type="match status" value="1"/>
</dbReference>
<dbReference type="Pfam" id="PF02195">
    <property type="entry name" value="ParB_N"/>
    <property type="match status" value="1"/>
</dbReference>
<dbReference type="InterPro" id="IPR037972">
    <property type="entry name" value="RepB_N"/>
</dbReference>
<dbReference type="InterPro" id="IPR004437">
    <property type="entry name" value="ParB/RepB/Spo0J"/>
</dbReference>
<dbReference type="CDD" id="cd16405">
    <property type="entry name" value="RepB_like_N"/>
    <property type="match status" value="1"/>
</dbReference>